<feature type="compositionally biased region" description="Low complexity" evidence="5">
    <location>
        <begin position="623"/>
        <end position="634"/>
    </location>
</feature>
<dbReference type="InterPro" id="IPR001965">
    <property type="entry name" value="Znf_PHD"/>
</dbReference>
<feature type="region of interest" description="Disordered" evidence="5">
    <location>
        <begin position="1"/>
        <end position="258"/>
    </location>
</feature>
<dbReference type="Proteomes" id="UP001182556">
    <property type="component" value="Unassembled WGS sequence"/>
</dbReference>
<evidence type="ECO:0000256" key="2">
    <source>
        <dbReference type="ARBA" id="ARBA00022771"/>
    </source>
</evidence>
<gene>
    <name evidence="7" type="ORF">DB88DRAFT_477415</name>
</gene>
<protein>
    <recommendedName>
        <fullName evidence="6">PHD-type domain-containing protein</fullName>
    </recommendedName>
</protein>
<dbReference type="Gene3D" id="3.30.40.10">
    <property type="entry name" value="Zinc/RING finger domain, C3HC4 (zinc finger)"/>
    <property type="match status" value="2"/>
</dbReference>
<dbReference type="InterPro" id="IPR019786">
    <property type="entry name" value="Zinc_finger_PHD-type_CS"/>
</dbReference>
<dbReference type="GO" id="GO:0006357">
    <property type="term" value="P:regulation of transcription by RNA polymerase II"/>
    <property type="evidence" value="ECO:0007669"/>
    <property type="project" value="TreeGrafter"/>
</dbReference>
<feature type="compositionally biased region" description="Polar residues" evidence="5">
    <location>
        <begin position="702"/>
        <end position="712"/>
    </location>
</feature>
<dbReference type="Pfam" id="PF00628">
    <property type="entry name" value="PHD"/>
    <property type="match status" value="2"/>
</dbReference>
<dbReference type="PANTHER" id="PTHR47636:SF1">
    <property type="entry name" value="TRANSCRIPTIONAL REGULATORY PROTEIN RCO1"/>
    <property type="match status" value="1"/>
</dbReference>
<dbReference type="EMBL" id="JAODAN010000001">
    <property type="protein sequence ID" value="KAK1927265.1"/>
    <property type="molecule type" value="Genomic_DNA"/>
</dbReference>
<dbReference type="CDD" id="cd15535">
    <property type="entry name" value="PHD1_Rco1"/>
    <property type="match status" value="1"/>
</dbReference>
<dbReference type="GO" id="GO:0008270">
    <property type="term" value="F:zinc ion binding"/>
    <property type="evidence" value="ECO:0007669"/>
    <property type="project" value="UniProtKB-KW"/>
</dbReference>
<proteinExistence type="predicted"/>
<evidence type="ECO:0000256" key="3">
    <source>
        <dbReference type="ARBA" id="ARBA00022833"/>
    </source>
</evidence>
<feature type="region of interest" description="Disordered" evidence="5">
    <location>
        <begin position="270"/>
        <end position="289"/>
    </location>
</feature>
<evidence type="ECO:0000256" key="1">
    <source>
        <dbReference type="ARBA" id="ARBA00022723"/>
    </source>
</evidence>
<dbReference type="GO" id="GO:0032221">
    <property type="term" value="C:Rpd3S complex"/>
    <property type="evidence" value="ECO:0007669"/>
    <property type="project" value="TreeGrafter"/>
</dbReference>
<feature type="region of interest" description="Disordered" evidence="5">
    <location>
        <begin position="605"/>
        <end position="649"/>
    </location>
</feature>
<keyword evidence="1" id="KW-0479">Metal-binding</keyword>
<feature type="compositionally biased region" description="Polar residues" evidence="5">
    <location>
        <begin position="188"/>
        <end position="202"/>
    </location>
</feature>
<dbReference type="InterPro" id="IPR011011">
    <property type="entry name" value="Znf_FYVE_PHD"/>
</dbReference>
<name>A0AAD9FWA1_PAPLA</name>
<keyword evidence="3" id="KW-0862">Zinc</keyword>
<feature type="compositionally biased region" description="Basic and acidic residues" evidence="5">
    <location>
        <begin position="679"/>
        <end position="691"/>
    </location>
</feature>
<accession>A0AAD9FWA1</accession>
<feature type="compositionally biased region" description="Basic and acidic residues" evidence="5">
    <location>
        <begin position="51"/>
        <end position="70"/>
    </location>
</feature>
<evidence type="ECO:0000259" key="6">
    <source>
        <dbReference type="PROSITE" id="PS50016"/>
    </source>
</evidence>
<dbReference type="PANTHER" id="PTHR47636">
    <property type="entry name" value="TRANSCRIPTIONAL REGULATORY PROTEIN RCO1"/>
    <property type="match status" value="1"/>
</dbReference>
<feature type="compositionally biased region" description="Low complexity" evidence="5">
    <location>
        <begin position="166"/>
        <end position="187"/>
    </location>
</feature>
<comment type="caution">
    <text evidence="7">The sequence shown here is derived from an EMBL/GenBank/DDBJ whole genome shotgun (WGS) entry which is preliminary data.</text>
</comment>
<reference evidence="7" key="1">
    <citation type="submission" date="2023-02" db="EMBL/GenBank/DDBJ databases">
        <title>Identification and recombinant expression of a fungal hydrolase from Papiliotrema laurentii that hydrolyzes apple cutin and clears colloidal polyester polyurethane.</title>
        <authorList>
            <consortium name="DOE Joint Genome Institute"/>
            <person name="Roman V.A."/>
            <person name="Bojanowski C."/>
            <person name="Crable B.R."/>
            <person name="Wagner D.N."/>
            <person name="Hung C.S."/>
            <person name="Nadeau L.J."/>
            <person name="Schratz L."/>
            <person name="Haridas S."/>
            <person name="Pangilinan J."/>
            <person name="Lipzen A."/>
            <person name="Na H."/>
            <person name="Yan M."/>
            <person name="Ng V."/>
            <person name="Grigoriev I.V."/>
            <person name="Spatafora J.W."/>
            <person name="Barlow D."/>
            <person name="Biffinger J."/>
            <person name="Kelley-Loughnane N."/>
            <person name="Varaljay V.A."/>
            <person name="Crookes-Goodson W.J."/>
        </authorList>
    </citation>
    <scope>NUCLEOTIDE SEQUENCE</scope>
    <source>
        <strain evidence="7">5307AH</strain>
    </source>
</reference>
<feature type="region of interest" description="Disordered" evidence="5">
    <location>
        <begin position="679"/>
        <end position="726"/>
    </location>
</feature>
<keyword evidence="8" id="KW-1185">Reference proteome</keyword>
<dbReference type="PROSITE" id="PS50016">
    <property type="entry name" value="ZF_PHD_2"/>
    <property type="match status" value="1"/>
</dbReference>
<keyword evidence="2 4" id="KW-0863">Zinc-finger</keyword>
<evidence type="ECO:0000256" key="4">
    <source>
        <dbReference type="PROSITE-ProRule" id="PRU00146"/>
    </source>
</evidence>
<evidence type="ECO:0000313" key="7">
    <source>
        <dbReference type="EMBL" id="KAK1927265.1"/>
    </source>
</evidence>
<dbReference type="AlphaFoldDB" id="A0AAD9FWA1"/>
<dbReference type="InterPro" id="IPR013083">
    <property type="entry name" value="Znf_RING/FYVE/PHD"/>
</dbReference>
<dbReference type="PROSITE" id="PS01359">
    <property type="entry name" value="ZF_PHD_1"/>
    <property type="match status" value="1"/>
</dbReference>
<feature type="domain" description="PHD-type" evidence="6">
    <location>
        <begin position="329"/>
        <end position="379"/>
    </location>
</feature>
<dbReference type="SUPFAM" id="SSF57903">
    <property type="entry name" value="FYVE/PHD zinc finger"/>
    <property type="match status" value="2"/>
</dbReference>
<dbReference type="SMART" id="SM00249">
    <property type="entry name" value="PHD"/>
    <property type="match status" value="2"/>
</dbReference>
<sequence length="726" mass="77920">MSPQPPLAQSVSNSTHPTLVSSCTADTLSAPSPRQSLSNEPYTPASFTPEPSDKVAADSTARDDPQDELPHLAATPTTVESEASFAPVDAPMDNLGEAMQGDLKGEAVAFGSPSTAVNGDHPATPITSGPSGISLVFKRPTPASESKEKQSPGASGRKRRRAIEVAPNPSRASRSRNSSPPRLDSLSNTNSPAPRSSANTPVPSALASSSSAPDPSIPASLHIFAPPSSSPLPKALQDVIGSSRTLRTAGPSRTAADKDGDVLMREAAEGFDQRRSARSRASAANQGEEAVRAGVSASGKGVKVGGAAKDAEQKVVKKKGKKNVDVPNQDFCSACRGVGKFLCCDGCPRSFHFMCLEPPLRVDELPEEETWFCKKCRAERGMNPAPPPSPKDREPRPILMTFKQMVKRIEEDNPATFRLPPDIRQFFVGVATDARGNYVDQDETRTKYDRKGFQEERDGTRLRDGKARPVACYVCGGSSIPLRSLTTDPESTWRQIVSCDYCALHWHLDCLSPPLASMPNAGRKWMCPNHAEQVMARRRTVRNHLETVDVDSEGMPNNGNITVISDDEERPPIEYEDLIINRKRYRVPERVIRLDFWEKLGLGRGRKVPPAKGGDGVFRKNRAQSSGQASSAESDGMSLDDPPSPTQDDLDAAALVLSLTRPTAPVAVKASWTGRLRGSEEKSAILVDRDGAGSADRASAPGTPSSTMSKESGTPKITLRLARPAV</sequence>
<evidence type="ECO:0000313" key="8">
    <source>
        <dbReference type="Proteomes" id="UP001182556"/>
    </source>
</evidence>
<feature type="compositionally biased region" description="Low complexity" evidence="5">
    <location>
        <begin position="203"/>
        <end position="220"/>
    </location>
</feature>
<feature type="compositionally biased region" description="Polar residues" evidence="5">
    <location>
        <begin position="7"/>
        <end position="41"/>
    </location>
</feature>
<evidence type="ECO:0000256" key="5">
    <source>
        <dbReference type="SAM" id="MobiDB-lite"/>
    </source>
</evidence>
<dbReference type="CDD" id="cd15534">
    <property type="entry name" value="PHD2_PHF12_Rco1"/>
    <property type="match status" value="1"/>
</dbReference>
<dbReference type="InterPro" id="IPR019787">
    <property type="entry name" value="Znf_PHD-finger"/>
</dbReference>
<organism evidence="7 8">
    <name type="scientific">Papiliotrema laurentii</name>
    <name type="common">Cryptococcus laurentii</name>
    <dbReference type="NCBI Taxonomy" id="5418"/>
    <lineage>
        <taxon>Eukaryota</taxon>
        <taxon>Fungi</taxon>
        <taxon>Dikarya</taxon>
        <taxon>Basidiomycota</taxon>
        <taxon>Agaricomycotina</taxon>
        <taxon>Tremellomycetes</taxon>
        <taxon>Tremellales</taxon>
        <taxon>Rhynchogastremaceae</taxon>
        <taxon>Papiliotrema</taxon>
    </lineage>
</organism>
<dbReference type="InterPro" id="IPR052819">
    <property type="entry name" value="Chromatin_regulatory_protein"/>
</dbReference>